<evidence type="ECO:0000256" key="1">
    <source>
        <dbReference type="SAM" id="MobiDB-lite"/>
    </source>
</evidence>
<dbReference type="Proteomes" id="UP000199392">
    <property type="component" value="Unassembled WGS sequence"/>
</dbReference>
<dbReference type="AlphaFoldDB" id="A0A1I6PB59"/>
<feature type="region of interest" description="Disordered" evidence="1">
    <location>
        <begin position="1"/>
        <end position="63"/>
    </location>
</feature>
<name>A0A1I6PB59_9RHOB</name>
<accession>A0A1I6PB59</accession>
<evidence type="ECO:0000313" key="2">
    <source>
        <dbReference type="EMBL" id="SFS37401.1"/>
    </source>
</evidence>
<sequence>MSVRPKGNCGPTRGAMPRAHGRRRRGENTSDRANDRANDRAPKGAAYIVAQIGAQPPNVGGGQ</sequence>
<dbReference type="STRING" id="311180.SAMN04488050_101421"/>
<protein>
    <submittedName>
        <fullName evidence="2">Uncharacterized protein</fullName>
    </submittedName>
</protein>
<dbReference type="EMBL" id="FOZW01000001">
    <property type="protein sequence ID" value="SFS37401.1"/>
    <property type="molecule type" value="Genomic_DNA"/>
</dbReference>
<organism evidence="2 3">
    <name type="scientific">Alloyangia pacifica</name>
    <dbReference type="NCBI Taxonomy" id="311180"/>
    <lineage>
        <taxon>Bacteria</taxon>
        <taxon>Pseudomonadati</taxon>
        <taxon>Pseudomonadota</taxon>
        <taxon>Alphaproteobacteria</taxon>
        <taxon>Rhodobacterales</taxon>
        <taxon>Roseobacteraceae</taxon>
        <taxon>Alloyangia</taxon>
    </lineage>
</organism>
<evidence type="ECO:0000313" key="3">
    <source>
        <dbReference type="Proteomes" id="UP000199392"/>
    </source>
</evidence>
<proteinExistence type="predicted"/>
<reference evidence="3" key="1">
    <citation type="submission" date="2016-10" db="EMBL/GenBank/DDBJ databases">
        <authorList>
            <person name="Varghese N."/>
            <person name="Submissions S."/>
        </authorList>
    </citation>
    <scope>NUCLEOTIDE SEQUENCE [LARGE SCALE GENOMIC DNA]</scope>
    <source>
        <strain evidence="3">DSM 26894</strain>
    </source>
</reference>
<feature type="compositionally biased region" description="Basic and acidic residues" evidence="1">
    <location>
        <begin position="26"/>
        <end position="42"/>
    </location>
</feature>
<keyword evidence="3" id="KW-1185">Reference proteome</keyword>
<gene>
    <name evidence="2" type="ORF">SAMN04488050_101421</name>
</gene>